<sequence>MDFIDFLALLDNIINPTKSIKEYWFKLTDTNGYLGDRFLAFVSLFLVLAFYFCIVLFLIFILFK</sequence>
<protein>
    <submittedName>
        <fullName evidence="2">Uncharacterized protein</fullName>
    </submittedName>
</protein>
<reference evidence="3" key="1">
    <citation type="submission" date="2016-11" db="EMBL/GenBank/DDBJ databases">
        <authorList>
            <person name="Varghese N."/>
            <person name="Submissions S."/>
        </authorList>
    </citation>
    <scope>NUCLEOTIDE SEQUENCE [LARGE SCALE GENOMIC DNA]</scope>
    <source>
        <strain evidence="3">DSM 18829</strain>
    </source>
</reference>
<keyword evidence="3" id="KW-1185">Reference proteome</keyword>
<gene>
    <name evidence="2" type="ORF">SAMN05444363_2404</name>
</gene>
<feature type="transmembrane region" description="Helical" evidence="1">
    <location>
        <begin position="38"/>
        <end position="63"/>
    </location>
</feature>
<evidence type="ECO:0000313" key="2">
    <source>
        <dbReference type="EMBL" id="SHJ02544.1"/>
    </source>
</evidence>
<keyword evidence="1" id="KW-0472">Membrane</keyword>
<organism evidence="2 3">
    <name type="scientific">Flavobacterium terrae</name>
    <dbReference type="NCBI Taxonomy" id="415425"/>
    <lineage>
        <taxon>Bacteria</taxon>
        <taxon>Pseudomonadati</taxon>
        <taxon>Bacteroidota</taxon>
        <taxon>Flavobacteriia</taxon>
        <taxon>Flavobacteriales</taxon>
        <taxon>Flavobacteriaceae</taxon>
        <taxon>Flavobacterium</taxon>
    </lineage>
</organism>
<dbReference type="STRING" id="415425.SAMN05444363_2404"/>
<evidence type="ECO:0000313" key="3">
    <source>
        <dbReference type="Proteomes" id="UP000184488"/>
    </source>
</evidence>
<keyword evidence="1" id="KW-0812">Transmembrane</keyword>
<evidence type="ECO:0000256" key="1">
    <source>
        <dbReference type="SAM" id="Phobius"/>
    </source>
</evidence>
<name>A0A1M6FY42_9FLAO</name>
<dbReference type="EMBL" id="FQZI01000004">
    <property type="protein sequence ID" value="SHJ02544.1"/>
    <property type="molecule type" value="Genomic_DNA"/>
</dbReference>
<accession>A0A1M6FY42</accession>
<proteinExistence type="predicted"/>
<dbReference type="Proteomes" id="UP000184488">
    <property type="component" value="Unassembled WGS sequence"/>
</dbReference>
<keyword evidence="1" id="KW-1133">Transmembrane helix</keyword>
<dbReference type="AlphaFoldDB" id="A0A1M6FY42"/>